<dbReference type="AlphaFoldDB" id="A0A4Y5STY4"/>
<sequence>MIDSMLGGLGLLFFGWTPLFLLAGCALGLVVGVLPALGATAGMSLLLPFIFGLDQASALALMIGMLATVATGDTVTSIVLGVPGSASSQATILDGFPLAKRGEAGRALSAAYFASMLGGLFGAAVLTATLLVARQIILYFGMPEMLMLVLFGLASVAALSGASLGKGMAACCLGLLVGAVGAAPATGEYRLDFGVYHFGDGFSLIACVLGVFVIPEIVDLLRSGKTISEQPLLKGGGRQGIRDVLNNKGLVLRTSGLGCLIGALPGIGGSVVDWLAYGHAVRSAKDKSQFGKGDIRGVIAVEGSNNAVLGGALLPTLLFAVPGSGSTALFLSGLILVGIQPGPAMVQGNLSLTFSIVWSLALANVIGAVACYFMSGTFAKLTRVPFVWLAPILLLVVCFAVLQSGRAPLDLVVLGGFGVLGLFLRRFGYARPAFLIGFVLQDNLEVLLYQSAQIYTFETFFTRPIVLIVGAIILATLTRSLLTTHKLDTESSGSDIAPLSTAQFGVPAFMLVVFGGAAVMLTSFTPLGRMFPMAVAAIGSLCALTVIAGLVRRKPNVLTDQETDQDGKSSGPLRPMLWILGGLAMIWGMGFFIGGPMALAAFLAVEAKTRPVTAIAAALITAAVFWGLSQVAGLNMPAGILTEFATR</sequence>
<keyword evidence="1" id="KW-1133">Transmembrane helix</keyword>
<dbReference type="Pfam" id="PF01970">
    <property type="entry name" value="TctA"/>
    <property type="match status" value="1"/>
</dbReference>
<feature type="transmembrane region" description="Helical" evidence="1">
    <location>
        <begin position="351"/>
        <end position="374"/>
    </location>
</feature>
<feature type="transmembrane region" description="Helical" evidence="1">
    <location>
        <begin position="193"/>
        <end position="214"/>
    </location>
</feature>
<dbReference type="InterPro" id="IPR002823">
    <property type="entry name" value="DUF112_TM"/>
</dbReference>
<keyword evidence="3" id="KW-0614">Plasmid</keyword>
<keyword evidence="1" id="KW-0472">Membrane</keyword>
<feature type="transmembrane region" description="Helical" evidence="1">
    <location>
        <begin position="317"/>
        <end position="339"/>
    </location>
</feature>
<evidence type="ECO:0000313" key="3">
    <source>
        <dbReference type="EMBL" id="QDA36184.1"/>
    </source>
</evidence>
<gene>
    <name evidence="3" type="ORF">E4191_18805</name>
</gene>
<geneLocation type="plasmid" evidence="3 4">
    <name>unnamed2</name>
</geneLocation>
<organism evidence="3 4">
    <name type="scientific">Paracoccus liaowanqingii</name>
    <dbReference type="NCBI Taxonomy" id="2560053"/>
    <lineage>
        <taxon>Bacteria</taxon>
        <taxon>Pseudomonadati</taxon>
        <taxon>Pseudomonadota</taxon>
        <taxon>Alphaproteobacteria</taxon>
        <taxon>Rhodobacterales</taxon>
        <taxon>Paracoccaceae</taxon>
        <taxon>Paracoccus</taxon>
    </lineage>
</organism>
<dbReference type="PANTHER" id="PTHR35342">
    <property type="entry name" value="TRICARBOXYLIC TRANSPORT PROTEIN"/>
    <property type="match status" value="1"/>
</dbReference>
<feature type="transmembrane region" description="Helical" evidence="1">
    <location>
        <begin position="502"/>
        <end position="524"/>
    </location>
</feature>
<evidence type="ECO:0000313" key="4">
    <source>
        <dbReference type="Proteomes" id="UP000296374"/>
    </source>
</evidence>
<feature type="transmembrane region" description="Helical" evidence="1">
    <location>
        <begin position="531"/>
        <end position="551"/>
    </location>
</feature>
<feature type="transmembrane region" description="Helical" evidence="1">
    <location>
        <begin position="110"/>
        <end position="133"/>
    </location>
</feature>
<dbReference type="KEGG" id="plia:E4191_18805"/>
<keyword evidence="1" id="KW-0812">Transmembrane</keyword>
<feature type="domain" description="DUF112" evidence="2">
    <location>
        <begin position="19"/>
        <end position="435"/>
    </location>
</feature>
<feature type="transmembrane region" description="Helical" evidence="1">
    <location>
        <begin position="145"/>
        <end position="161"/>
    </location>
</feature>
<accession>A0A4Y5STY4</accession>
<feature type="transmembrane region" description="Helical" evidence="1">
    <location>
        <begin position="460"/>
        <end position="482"/>
    </location>
</feature>
<dbReference type="PANTHER" id="PTHR35342:SF1">
    <property type="entry name" value="BLR4373 PROTEIN"/>
    <property type="match status" value="1"/>
</dbReference>
<feature type="transmembrane region" description="Helical" evidence="1">
    <location>
        <begin position="20"/>
        <end position="47"/>
    </location>
</feature>
<reference evidence="4" key="1">
    <citation type="submission" date="2019-05" db="EMBL/GenBank/DDBJ databases">
        <title>Tamlana fucoidanivorans sp. nov., isolated from the surface of algae collected from Fujian province in China.</title>
        <authorList>
            <person name="Li J."/>
        </authorList>
    </citation>
    <scope>NUCLEOTIDE SEQUENCE [LARGE SCALE GENOMIC DNA]</scope>
    <source>
        <strain evidence="4">2251</strain>
        <plasmid evidence="4">unnamed2</plasmid>
    </source>
</reference>
<feature type="transmembrane region" description="Helical" evidence="1">
    <location>
        <begin position="255"/>
        <end position="277"/>
    </location>
</feature>
<protein>
    <submittedName>
        <fullName evidence="3">Tripartite tricarboxylate transporter permease</fullName>
    </submittedName>
</protein>
<dbReference type="RefSeq" id="WP_139615963.1">
    <property type="nucleotide sequence ID" value="NZ_CP040762.1"/>
</dbReference>
<name>A0A4Y5STY4_9RHOB</name>
<feature type="transmembrane region" description="Helical" evidence="1">
    <location>
        <begin position="612"/>
        <end position="629"/>
    </location>
</feature>
<feature type="transmembrane region" description="Helical" evidence="1">
    <location>
        <begin position="167"/>
        <end position="186"/>
    </location>
</feature>
<feature type="transmembrane region" description="Helical" evidence="1">
    <location>
        <begin position="386"/>
        <end position="405"/>
    </location>
</feature>
<feature type="transmembrane region" description="Helical" evidence="1">
    <location>
        <begin position="411"/>
        <end position="428"/>
    </location>
</feature>
<proteinExistence type="predicted"/>
<evidence type="ECO:0000256" key="1">
    <source>
        <dbReference type="SAM" id="Phobius"/>
    </source>
</evidence>
<dbReference type="Proteomes" id="UP000296374">
    <property type="component" value="Plasmid unnamed2"/>
</dbReference>
<evidence type="ECO:0000259" key="2">
    <source>
        <dbReference type="Pfam" id="PF01970"/>
    </source>
</evidence>
<dbReference type="EMBL" id="CP040762">
    <property type="protein sequence ID" value="QDA36184.1"/>
    <property type="molecule type" value="Genomic_DNA"/>
</dbReference>
<feature type="transmembrane region" description="Helical" evidence="1">
    <location>
        <begin position="576"/>
        <end position="605"/>
    </location>
</feature>